<gene>
    <name evidence="2" type="ORF">SCD90_10235</name>
</gene>
<dbReference type="EMBL" id="JAXAFJ010000005">
    <property type="protein sequence ID" value="MDX6806444.1"/>
    <property type="molecule type" value="Genomic_DNA"/>
</dbReference>
<accession>A0ABU4RNQ5</accession>
<keyword evidence="3" id="KW-1185">Reference proteome</keyword>
<evidence type="ECO:0000313" key="3">
    <source>
        <dbReference type="Proteomes" id="UP001274321"/>
    </source>
</evidence>
<evidence type="ECO:0000256" key="1">
    <source>
        <dbReference type="SAM" id="MobiDB-lite"/>
    </source>
</evidence>
<reference evidence="2 3" key="1">
    <citation type="submission" date="2023-11" db="EMBL/GenBank/DDBJ databases">
        <authorList>
            <person name="Bao R."/>
        </authorList>
    </citation>
    <scope>NUCLEOTIDE SEQUENCE [LARGE SCALE GENOMIC DNA]</scope>
    <source>
        <strain evidence="2 3">PJ23</strain>
    </source>
</reference>
<dbReference type="RefSeq" id="WP_319844572.1">
    <property type="nucleotide sequence ID" value="NZ_JAXAFJ010000005.1"/>
</dbReference>
<dbReference type="Proteomes" id="UP001274321">
    <property type="component" value="Unassembled WGS sequence"/>
</dbReference>
<comment type="caution">
    <text evidence="2">The sequence shown here is derived from an EMBL/GenBank/DDBJ whole genome shotgun (WGS) entry which is preliminary data.</text>
</comment>
<name>A0ABU4RNQ5_9HYPH</name>
<evidence type="ECO:0000313" key="2">
    <source>
        <dbReference type="EMBL" id="MDX6806444.1"/>
    </source>
</evidence>
<sequence length="55" mass="6053">MSKDQRPSPEQAARAERLAAQLRENLKRRKAQARGRRSDAPIVAGEGAGKGEREP</sequence>
<feature type="compositionally biased region" description="Basic residues" evidence="1">
    <location>
        <begin position="26"/>
        <end position="35"/>
    </location>
</feature>
<protein>
    <submittedName>
        <fullName evidence="2">Uncharacterized protein</fullName>
    </submittedName>
</protein>
<organism evidence="2 3">
    <name type="scientific">Terrihabitans rhizophilus</name>
    <dbReference type="NCBI Taxonomy" id="3092662"/>
    <lineage>
        <taxon>Bacteria</taxon>
        <taxon>Pseudomonadati</taxon>
        <taxon>Pseudomonadota</taxon>
        <taxon>Alphaproteobacteria</taxon>
        <taxon>Hyphomicrobiales</taxon>
        <taxon>Terrihabitans</taxon>
    </lineage>
</organism>
<feature type="region of interest" description="Disordered" evidence="1">
    <location>
        <begin position="23"/>
        <end position="55"/>
    </location>
</feature>
<proteinExistence type="predicted"/>